<proteinExistence type="predicted"/>
<dbReference type="EMBL" id="JACIIQ010000022">
    <property type="protein sequence ID" value="MBB5672318.1"/>
    <property type="molecule type" value="Genomic_DNA"/>
</dbReference>
<name>A0AB73H3R4_9XANT</name>
<comment type="caution">
    <text evidence="1">The sequence shown here is derived from an EMBL/GenBank/DDBJ whole genome shotgun (WGS) entry which is preliminary data.</text>
</comment>
<gene>
    <name evidence="1" type="ORF">FHR65_003916</name>
</gene>
<sequence length="240" mass="25693">MSNELFHIDGVQAPQVSALSELANAGEHYLKGRDDAALKEICGISTMDHASEGWTGVVINATENADEDLEFGNIDALWVSYAEDPSHHDAKYALAMLEGELTPWAVEAEVAVNMQRFAEAVFNGDHAATEDLQMIAVHRRALWIKDSKVGLSAEEEAYGDVLYEAAEELLSSSARPGIKVKFDWDHRGGGVSVHAEGIVGDRIDGGLSVPLSPSKLRAALSASDLSEAHDALSIGSKVTP</sequence>
<organism evidence="1">
    <name type="scientific">Xanthomonas arboricola</name>
    <dbReference type="NCBI Taxonomy" id="56448"/>
    <lineage>
        <taxon>Bacteria</taxon>
        <taxon>Pseudomonadati</taxon>
        <taxon>Pseudomonadota</taxon>
        <taxon>Gammaproteobacteria</taxon>
        <taxon>Lysobacterales</taxon>
        <taxon>Lysobacteraceae</taxon>
        <taxon>Xanthomonas</taxon>
    </lineage>
</organism>
<dbReference type="Proteomes" id="UP000528595">
    <property type="component" value="Unassembled WGS sequence"/>
</dbReference>
<dbReference type="RefSeq" id="WP_184578667.1">
    <property type="nucleotide sequence ID" value="NZ_JACIIQ010000022.1"/>
</dbReference>
<protein>
    <submittedName>
        <fullName evidence="1">Uncharacterized protein</fullName>
    </submittedName>
</protein>
<dbReference type="AlphaFoldDB" id="A0AB73H3R4"/>
<accession>A0AB73H3R4</accession>
<reference evidence="1" key="1">
    <citation type="submission" date="2020-08" db="EMBL/GenBank/DDBJ databases">
        <title>Studying the diversity of plant-associated saprophytic bacteria and their role in host health and plant-pathogen interactions.</title>
        <authorList>
            <person name="Potnis N."/>
        </authorList>
    </citation>
    <scope>NUCLEOTIDE SEQUENCE</scope>
    <source>
        <strain evidence="1">F21</strain>
    </source>
</reference>
<evidence type="ECO:0000313" key="1">
    <source>
        <dbReference type="EMBL" id="MBB5672318.1"/>
    </source>
</evidence>